<dbReference type="Proteomes" id="UP000004121">
    <property type="component" value="Unassembled WGS sequence"/>
</dbReference>
<feature type="transmembrane region" description="Helical" evidence="1">
    <location>
        <begin position="348"/>
        <end position="369"/>
    </location>
</feature>
<keyword evidence="1" id="KW-0812">Transmembrane</keyword>
<dbReference type="PANTHER" id="PTHR36840">
    <property type="entry name" value="BLL5714 PROTEIN"/>
    <property type="match status" value="1"/>
</dbReference>
<protein>
    <submittedName>
        <fullName evidence="2">Low temperature requirement protein LtrA</fullName>
    </submittedName>
</protein>
<proteinExistence type="predicted"/>
<dbReference type="AlphaFoldDB" id="C2L0B4"/>
<dbReference type="InParanoid" id="C2L0B4"/>
<gene>
    <name evidence="2" type="primary">ltrA</name>
    <name evidence="2" type="ORF">HMPREF6123_2183</name>
</gene>
<name>C2L0B4_9FIRM</name>
<feature type="transmembrane region" description="Helical" evidence="1">
    <location>
        <begin position="76"/>
        <end position="95"/>
    </location>
</feature>
<feature type="transmembrane region" description="Helical" evidence="1">
    <location>
        <begin position="226"/>
        <end position="244"/>
    </location>
</feature>
<dbReference type="STRING" id="585501.HMPREF6123_2183"/>
<comment type="caution">
    <text evidence="2">The sequence shown here is derived from an EMBL/GenBank/DDBJ whole genome shotgun (WGS) entry which is preliminary data.</text>
</comment>
<feature type="transmembrane region" description="Helical" evidence="1">
    <location>
        <begin position="47"/>
        <end position="64"/>
    </location>
</feature>
<feature type="transmembrane region" description="Helical" evidence="1">
    <location>
        <begin position="17"/>
        <end position="35"/>
    </location>
</feature>
<dbReference type="InterPro" id="IPR010640">
    <property type="entry name" value="Low_temperature_requirement_A"/>
</dbReference>
<dbReference type="eggNOG" id="COG4292">
    <property type="taxonomic scope" value="Bacteria"/>
</dbReference>
<evidence type="ECO:0000313" key="3">
    <source>
        <dbReference type="Proteomes" id="UP000004121"/>
    </source>
</evidence>
<sequence>MGEKIIEEAKKVNLTELFYDLVFVFGISKITHIFKSLNEGIFSLKEIIIYTVVFVCFISVWNVQTVYMNRYGKHNLLHIIIMTVFQMPALVFMAANVSSDMEESWTAFTLALLWIVVIQFLQYIYAYMQNKNSEKDRKLIRDFFQLLFVGMISIIVSLFLSGIGRILLTGFGFIVIILGAIFFRKDMARVPINMPHLIERLTLLTIITLGEMLIAAADFFEIEKFSFYSVIIMLQVVALFLFYITEFDHAIEENLPCQSGVGLIYNHYFVWFGLNLCTIDLDYANDAMGIARVIMMFLGLFLFYLGVFNNAHLNKKSHKLDKKLMIPFVLVYLLGLGSSFIFQSNVPVITVLCTLTIVLETVLFVSFVIRRFPKEIRKEMIGP</sequence>
<keyword evidence="3" id="KW-1185">Reference proteome</keyword>
<dbReference type="HOGENOM" id="CLU_045667_1_0_9"/>
<feature type="transmembrane region" description="Helical" evidence="1">
    <location>
        <begin position="107"/>
        <end position="127"/>
    </location>
</feature>
<feature type="transmembrane region" description="Helical" evidence="1">
    <location>
        <begin position="324"/>
        <end position="342"/>
    </location>
</feature>
<feature type="transmembrane region" description="Helical" evidence="1">
    <location>
        <begin position="265"/>
        <end position="284"/>
    </location>
</feature>
<dbReference type="EMBL" id="ACKX01000208">
    <property type="protein sequence ID" value="EEJ50533.1"/>
    <property type="molecule type" value="Genomic_DNA"/>
</dbReference>
<reference evidence="2 3" key="1">
    <citation type="submission" date="2009-04" db="EMBL/GenBank/DDBJ databases">
        <authorList>
            <person name="Qin X."/>
            <person name="Bachman B."/>
            <person name="Battles P."/>
            <person name="Bell A."/>
            <person name="Bess C."/>
            <person name="Bickham C."/>
            <person name="Chaboub L."/>
            <person name="Chen D."/>
            <person name="Coyle M."/>
            <person name="Deiros D.R."/>
            <person name="Dinh H."/>
            <person name="Forbes L."/>
            <person name="Fowler G."/>
            <person name="Francisco L."/>
            <person name="Fu Q."/>
            <person name="Gubbala S."/>
            <person name="Hale W."/>
            <person name="Han Y."/>
            <person name="Hemphill L."/>
            <person name="Highlander S.K."/>
            <person name="Hirani K."/>
            <person name="Hogues M."/>
            <person name="Jackson L."/>
            <person name="Jakkamsetti A."/>
            <person name="Javaid M."/>
            <person name="Jiang H."/>
            <person name="Korchina V."/>
            <person name="Kovar C."/>
            <person name="Lara F."/>
            <person name="Lee S."/>
            <person name="Mata R."/>
            <person name="Mathew T."/>
            <person name="Moen C."/>
            <person name="Morales K."/>
            <person name="Munidasa M."/>
            <person name="Nazareth L."/>
            <person name="Ngo R."/>
            <person name="Nguyen L."/>
            <person name="Okwuonu G."/>
            <person name="Ongeri F."/>
            <person name="Patil S."/>
            <person name="Petrosino J."/>
            <person name="Pham C."/>
            <person name="Pham P."/>
            <person name="Pu L.-L."/>
            <person name="Puazo M."/>
            <person name="Raj R."/>
            <person name="Reid J."/>
            <person name="Rouhana J."/>
            <person name="Saada N."/>
            <person name="Shang Y."/>
            <person name="Simmons D."/>
            <person name="Thornton R."/>
            <person name="Warren J."/>
            <person name="Weissenberger G."/>
            <person name="Zhang J."/>
            <person name="Zhang L."/>
            <person name="Zhou C."/>
            <person name="Zhu D."/>
            <person name="Muzny D."/>
            <person name="Worley K."/>
            <person name="Gibbs R."/>
        </authorList>
    </citation>
    <scope>NUCLEOTIDE SEQUENCE [LARGE SCALE GENOMIC DNA]</scope>
    <source>
        <strain evidence="2 3">F0268</strain>
    </source>
</reference>
<keyword evidence="1" id="KW-0472">Membrane</keyword>
<dbReference type="PANTHER" id="PTHR36840:SF1">
    <property type="entry name" value="BLL5714 PROTEIN"/>
    <property type="match status" value="1"/>
</dbReference>
<keyword evidence="1" id="KW-1133">Transmembrane helix</keyword>
<organism evidence="2 3">
    <name type="scientific">Oribacterium sinus F0268</name>
    <dbReference type="NCBI Taxonomy" id="585501"/>
    <lineage>
        <taxon>Bacteria</taxon>
        <taxon>Bacillati</taxon>
        <taxon>Bacillota</taxon>
        <taxon>Clostridia</taxon>
        <taxon>Lachnospirales</taxon>
        <taxon>Lachnospiraceae</taxon>
        <taxon>Oribacterium</taxon>
    </lineage>
</organism>
<accession>C2L0B4</accession>
<evidence type="ECO:0000313" key="2">
    <source>
        <dbReference type="EMBL" id="EEJ50533.1"/>
    </source>
</evidence>
<dbReference type="RefSeq" id="WP_007157329.1">
    <property type="nucleotide sequence ID" value="NZ_GG668534.1"/>
</dbReference>
<evidence type="ECO:0000256" key="1">
    <source>
        <dbReference type="SAM" id="Phobius"/>
    </source>
</evidence>
<dbReference type="OrthoDB" id="9798526at2"/>
<feature type="transmembrane region" description="Helical" evidence="1">
    <location>
        <begin position="290"/>
        <end position="312"/>
    </location>
</feature>
<feature type="transmembrane region" description="Helical" evidence="1">
    <location>
        <begin position="166"/>
        <end position="183"/>
    </location>
</feature>
<feature type="transmembrane region" description="Helical" evidence="1">
    <location>
        <begin position="203"/>
        <end position="220"/>
    </location>
</feature>
<feature type="transmembrane region" description="Helical" evidence="1">
    <location>
        <begin position="139"/>
        <end position="160"/>
    </location>
</feature>
<dbReference type="Pfam" id="PF06772">
    <property type="entry name" value="LtrA"/>
    <property type="match status" value="1"/>
</dbReference>